<dbReference type="GO" id="GO:0001760">
    <property type="term" value="F:aminocarboxymuconate-semialdehyde decarboxylase activity"/>
    <property type="evidence" value="ECO:0007669"/>
    <property type="project" value="UniProtKB-UniRule"/>
</dbReference>
<keyword evidence="7 11" id="KW-0210">Decarboxylase</keyword>
<accession>A0A023GL93</accession>
<dbReference type="GO" id="GO:1904985">
    <property type="term" value="P:negative regulation of quinolinate biosynthetic process"/>
    <property type="evidence" value="ECO:0007669"/>
    <property type="project" value="UniProtKB-UniRule"/>
</dbReference>
<evidence type="ECO:0000256" key="6">
    <source>
        <dbReference type="ARBA" id="ARBA00022723"/>
    </source>
</evidence>
<dbReference type="AlphaFoldDB" id="A0A023GL93"/>
<evidence type="ECO:0000256" key="11">
    <source>
        <dbReference type="RuleBase" id="RU366045"/>
    </source>
</evidence>
<evidence type="ECO:0000313" key="13">
    <source>
        <dbReference type="EMBL" id="JAC33878.1"/>
    </source>
</evidence>
<feature type="domain" description="Amidohydrolase-related" evidence="12">
    <location>
        <begin position="12"/>
        <end position="340"/>
    </location>
</feature>
<dbReference type="UniPathway" id="UPA00270"/>
<dbReference type="InterPro" id="IPR006680">
    <property type="entry name" value="Amidohydro-rel"/>
</dbReference>
<keyword evidence="6" id="KW-0479">Metal-binding</keyword>
<reference evidence="13" key="1">
    <citation type="submission" date="2014-03" db="EMBL/GenBank/DDBJ databases">
        <title>The sialotranscriptome of Amblyomma triste, Amblyomma parvum and Amblyomma cajennense ticks, uncovered by 454-based RNA-seq.</title>
        <authorList>
            <person name="Garcia G.R."/>
            <person name="Gardinassi L.G."/>
            <person name="Ribeiro J.M."/>
            <person name="Anatriello E."/>
            <person name="Ferreira B.R."/>
            <person name="Moreira H.N."/>
            <person name="Mafra C."/>
            <person name="Olegario M.M."/>
            <person name="Szabo P.J."/>
            <person name="Miranda-Santos I.K."/>
            <person name="Maruyama S.R."/>
        </authorList>
    </citation>
    <scope>NUCLEOTIDE SEQUENCE</scope>
    <source>
        <strain evidence="13">Mato Grasso do Sul</strain>
        <tissue evidence="13">Salivary glands</tissue>
    </source>
</reference>
<dbReference type="SUPFAM" id="SSF51556">
    <property type="entry name" value="Metallo-dependent hydrolases"/>
    <property type="match status" value="1"/>
</dbReference>
<dbReference type="EC" id="4.1.1.45" evidence="4 11"/>
<comment type="function">
    <text evidence="11">Converts alpha-amino-beta-carboxymuconate-epsilon-semialdehyde (ACMS) to alpha-aminomuconate semialdehyde (AMS).</text>
</comment>
<comment type="catalytic activity">
    <reaction evidence="11">
        <text>2-amino-3-carboxymuconate 6-semialdehyde + H(+) = 2-aminomuconate 6-semialdehyde + CO2</text>
        <dbReference type="Rhea" id="RHEA:16557"/>
        <dbReference type="ChEBI" id="CHEBI:15378"/>
        <dbReference type="ChEBI" id="CHEBI:16526"/>
        <dbReference type="ChEBI" id="CHEBI:77634"/>
        <dbReference type="ChEBI" id="CHEBI:77803"/>
        <dbReference type="EC" id="4.1.1.45"/>
    </reaction>
</comment>
<dbReference type="GO" id="GO:0016787">
    <property type="term" value="F:hydrolase activity"/>
    <property type="evidence" value="ECO:0007669"/>
    <property type="project" value="InterPro"/>
</dbReference>
<dbReference type="Pfam" id="PF04909">
    <property type="entry name" value="Amidohydro_2"/>
    <property type="match status" value="1"/>
</dbReference>
<keyword evidence="8" id="KW-0862">Zinc</keyword>
<comment type="pathway">
    <text evidence="1 11">Secondary metabolite metabolism; quinolate metabolism.</text>
</comment>
<evidence type="ECO:0000256" key="10">
    <source>
        <dbReference type="ARBA" id="ARBA00031120"/>
    </source>
</evidence>
<evidence type="ECO:0000256" key="7">
    <source>
        <dbReference type="ARBA" id="ARBA00022793"/>
    </source>
</evidence>
<dbReference type="GO" id="GO:0005829">
    <property type="term" value="C:cytosol"/>
    <property type="evidence" value="ECO:0007669"/>
    <property type="project" value="UniProtKB-UniRule"/>
</dbReference>
<dbReference type="GO" id="GO:0019748">
    <property type="term" value="P:secondary metabolic process"/>
    <property type="evidence" value="ECO:0007669"/>
    <property type="project" value="TreeGrafter"/>
</dbReference>
<keyword evidence="9 11" id="KW-0456">Lyase</keyword>
<dbReference type="InterPro" id="IPR032466">
    <property type="entry name" value="Metal_Hydrolase"/>
</dbReference>
<evidence type="ECO:0000256" key="8">
    <source>
        <dbReference type="ARBA" id="ARBA00022833"/>
    </source>
</evidence>
<evidence type="ECO:0000256" key="3">
    <source>
        <dbReference type="ARBA" id="ARBA00011245"/>
    </source>
</evidence>
<dbReference type="GO" id="GO:0046872">
    <property type="term" value="F:metal ion binding"/>
    <property type="evidence" value="ECO:0007669"/>
    <property type="project" value="UniProtKB-KW"/>
</dbReference>
<proteinExistence type="evidence at transcript level"/>
<comment type="similarity">
    <text evidence="2">Belongs to the metallo-dependent hydrolases superfamily. ACMSD family.</text>
</comment>
<dbReference type="Gene3D" id="3.20.20.140">
    <property type="entry name" value="Metal-dependent hydrolases"/>
    <property type="match status" value="1"/>
</dbReference>
<evidence type="ECO:0000256" key="4">
    <source>
        <dbReference type="ARBA" id="ARBA00012365"/>
    </source>
</evidence>
<dbReference type="InterPro" id="IPR032465">
    <property type="entry name" value="ACMSD"/>
</dbReference>
<sequence>MSSFSAAANLKIDLHAHVTPDRWPNLRERYGYGGWLDIKHESDKTAVMSYDDGRFFRRIESNCWNIDERIADMDRTGVTVQALSTTPVLFSYWAKPEDALDFSRLQNDFVASLVNRRPDRFVGMCTVPMQSPQLAAEELKRCVSQLGFRAVIVGSHINEWTLADRALDPFYRTVKELGVSIFVHPWDMPPSTRYNKYWLQWLVGMPAETTAAICEVIFGGLLERFPRLKLCFAHGAGSFPYTVGRIQHGFDVRPDLCAVDNKIPPKGYLGEIYADSLVHNRGSLRLLLDTLGEDRVMLGSDYPYPLGEIDRPGRLIETSGLQNSVKEKLLWKNAASFLGIEMSQTGIRNRT</sequence>
<protein>
    <recommendedName>
        <fullName evidence="5 11">2-amino-3-carboxymuconate-6-semialdehyde decarboxylase</fullName>
        <ecNumber evidence="4 11">4.1.1.45</ecNumber>
    </recommendedName>
    <alternativeName>
        <fullName evidence="10 11">Picolinate carboxylase</fullName>
    </alternativeName>
</protein>
<organism evidence="13">
    <name type="scientific">Amblyomma triste</name>
    <name type="common">Neotropical tick</name>
    <dbReference type="NCBI Taxonomy" id="251400"/>
    <lineage>
        <taxon>Eukaryota</taxon>
        <taxon>Metazoa</taxon>
        <taxon>Ecdysozoa</taxon>
        <taxon>Arthropoda</taxon>
        <taxon>Chelicerata</taxon>
        <taxon>Arachnida</taxon>
        <taxon>Acari</taxon>
        <taxon>Parasitiformes</taxon>
        <taxon>Ixodida</taxon>
        <taxon>Ixodoidea</taxon>
        <taxon>Ixodidae</taxon>
        <taxon>Amblyomminae</taxon>
        <taxon>Amblyomma</taxon>
    </lineage>
</organism>
<evidence type="ECO:0000259" key="12">
    <source>
        <dbReference type="Pfam" id="PF04909"/>
    </source>
</evidence>
<comment type="subunit">
    <text evidence="3 11">Monomer.</text>
</comment>
<evidence type="ECO:0000256" key="2">
    <source>
        <dbReference type="ARBA" id="ARBA00005871"/>
    </source>
</evidence>
<dbReference type="EMBL" id="GBBM01001540">
    <property type="protein sequence ID" value="JAC33878.1"/>
    <property type="molecule type" value="mRNA"/>
</dbReference>
<name>A0A023GL93_AMBTT</name>
<evidence type="ECO:0000256" key="5">
    <source>
        <dbReference type="ARBA" id="ARBA00021214"/>
    </source>
</evidence>
<dbReference type="PANTHER" id="PTHR21240:SF27">
    <property type="entry name" value="2-AMINO-3-CARBOXYMUCONATE-6-SEMIALDEHYDE DECARBOXYLASE"/>
    <property type="match status" value="1"/>
</dbReference>
<dbReference type="PANTHER" id="PTHR21240">
    <property type="entry name" value="2-AMINO-3-CARBOXYLMUCONATE-6-SEMIALDEHYDE DECARBOXYLASE"/>
    <property type="match status" value="1"/>
</dbReference>
<evidence type="ECO:0000256" key="1">
    <source>
        <dbReference type="ARBA" id="ARBA00005079"/>
    </source>
</evidence>
<evidence type="ECO:0000256" key="9">
    <source>
        <dbReference type="ARBA" id="ARBA00023239"/>
    </source>
</evidence>